<dbReference type="Proteomes" id="UP000636010">
    <property type="component" value="Unassembled WGS sequence"/>
</dbReference>
<dbReference type="RefSeq" id="WP_188466319.1">
    <property type="nucleotide sequence ID" value="NZ_BAABHU010000013.1"/>
</dbReference>
<dbReference type="Gene3D" id="3.90.470.20">
    <property type="entry name" value="4'-phosphopantetheinyl transferase domain"/>
    <property type="match status" value="2"/>
</dbReference>
<evidence type="ECO:0000313" key="6">
    <source>
        <dbReference type="Proteomes" id="UP000636010"/>
    </source>
</evidence>
<name>A0ABQ1MVT8_9BACT</name>
<dbReference type="InterPro" id="IPR055066">
    <property type="entry name" value="AASDHPPT_N"/>
</dbReference>
<feature type="domain" description="4'-phosphopantetheinyl transferase" evidence="3">
    <location>
        <begin position="104"/>
        <end position="182"/>
    </location>
</feature>
<proteinExistence type="inferred from homology"/>
<feature type="domain" description="4'-phosphopantetheinyl transferase N-terminal" evidence="4">
    <location>
        <begin position="24"/>
        <end position="97"/>
    </location>
</feature>
<dbReference type="SUPFAM" id="SSF56214">
    <property type="entry name" value="4'-phosphopantetheinyl transferase"/>
    <property type="match status" value="2"/>
</dbReference>
<accession>A0ABQ1MVT8</accession>
<protein>
    <recommendedName>
        <fullName evidence="7">4'-phosphopantetheinyl transferase domain-containing protein</fullName>
    </recommendedName>
</protein>
<dbReference type="InterPro" id="IPR050559">
    <property type="entry name" value="P-Pant_transferase_sf"/>
</dbReference>
<reference evidence="6" key="1">
    <citation type="journal article" date="2019" name="Int. J. Syst. Evol. Microbiol.">
        <title>The Global Catalogue of Microorganisms (GCM) 10K type strain sequencing project: providing services to taxonomists for standard genome sequencing and annotation.</title>
        <authorList>
            <consortium name="The Broad Institute Genomics Platform"/>
            <consortium name="The Broad Institute Genome Sequencing Center for Infectious Disease"/>
            <person name="Wu L."/>
            <person name="Ma J."/>
        </authorList>
    </citation>
    <scope>NUCLEOTIDE SEQUENCE [LARGE SCALE GENOMIC DNA]</scope>
    <source>
        <strain evidence="6">CGMCC 1.10832</strain>
    </source>
</reference>
<dbReference type="EMBL" id="BMEC01000013">
    <property type="protein sequence ID" value="GGC47742.1"/>
    <property type="molecule type" value="Genomic_DNA"/>
</dbReference>
<dbReference type="InterPro" id="IPR037143">
    <property type="entry name" value="4-PPantetheinyl_Trfase_dom_sf"/>
</dbReference>
<evidence type="ECO:0000259" key="3">
    <source>
        <dbReference type="Pfam" id="PF01648"/>
    </source>
</evidence>
<dbReference type="PANTHER" id="PTHR12215">
    <property type="entry name" value="PHOSPHOPANTETHEINE TRANSFERASE"/>
    <property type="match status" value="1"/>
</dbReference>
<dbReference type="PANTHER" id="PTHR12215:SF10">
    <property type="entry name" value="L-AMINOADIPATE-SEMIALDEHYDE DEHYDROGENASE-PHOSPHOPANTETHEINYL TRANSFERASE"/>
    <property type="match status" value="1"/>
</dbReference>
<evidence type="ECO:0000313" key="5">
    <source>
        <dbReference type="EMBL" id="GGC47742.1"/>
    </source>
</evidence>
<dbReference type="Pfam" id="PF01648">
    <property type="entry name" value="ACPS"/>
    <property type="match status" value="1"/>
</dbReference>
<dbReference type="InterPro" id="IPR008278">
    <property type="entry name" value="4-PPantetheinyl_Trfase_dom"/>
</dbReference>
<gene>
    <name evidence="5" type="ORF">GCM10011506_36670</name>
</gene>
<evidence type="ECO:0000256" key="2">
    <source>
        <dbReference type="ARBA" id="ARBA00022679"/>
    </source>
</evidence>
<comment type="similarity">
    <text evidence="1">Belongs to the P-Pant transferase superfamily. Gsp/Sfp/HetI/AcpT family.</text>
</comment>
<evidence type="ECO:0000259" key="4">
    <source>
        <dbReference type="Pfam" id="PF22624"/>
    </source>
</evidence>
<evidence type="ECO:0008006" key="7">
    <source>
        <dbReference type="Google" id="ProtNLM"/>
    </source>
</evidence>
<keyword evidence="2" id="KW-0808">Transferase</keyword>
<comment type="caution">
    <text evidence="5">The sequence shown here is derived from an EMBL/GenBank/DDBJ whole genome shotgun (WGS) entry which is preliminary data.</text>
</comment>
<keyword evidence="6" id="KW-1185">Reference proteome</keyword>
<sequence>MNIVILYTTVKESLHRIIEEKIALFPLDFQNEIRNYANWADAQKSVLGRLLLQEGMNRIGRTFNQHEVFYNNFKKPILKSNDVKFNISHSGELVVCALTKHGNIGVDVEKIRYINWEELKSQMTNNEIAIIATSKNKEEAFFNYWTKKEAVLKAHGKGLLVDLPSFEVINNKAEIEACHYFTKEVYLKTGYKSHLAINSNFDGLSIDIHEIDLVKIANC</sequence>
<organism evidence="5 6">
    <name type="scientific">Marivirga lumbricoides</name>
    <dbReference type="NCBI Taxonomy" id="1046115"/>
    <lineage>
        <taxon>Bacteria</taxon>
        <taxon>Pseudomonadati</taxon>
        <taxon>Bacteroidota</taxon>
        <taxon>Cytophagia</taxon>
        <taxon>Cytophagales</taxon>
        <taxon>Marivirgaceae</taxon>
        <taxon>Marivirga</taxon>
    </lineage>
</organism>
<dbReference type="Pfam" id="PF22624">
    <property type="entry name" value="AASDHPPT_N"/>
    <property type="match status" value="1"/>
</dbReference>
<evidence type="ECO:0000256" key="1">
    <source>
        <dbReference type="ARBA" id="ARBA00010990"/>
    </source>
</evidence>